<organism evidence="1 2">
    <name type="scientific">Dentiscutata erythropus</name>
    <dbReference type="NCBI Taxonomy" id="1348616"/>
    <lineage>
        <taxon>Eukaryota</taxon>
        <taxon>Fungi</taxon>
        <taxon>Fungi incertae sedis</taxon>
        <taxon>Mucoromycota</taxon>
        <taxon>Glomeromycotina</taxon>
        <taxon>Glomeromycetes</taxon>
        <taxon>Diversisporales</taxon>
        <taxon>Gigasporaceae</taxon>
        <taxon>Dentiscutata</taxon>
    </lineage>
</organism>
<dbReference type="AlphaFoldDB" id="A0A9N8ZZP6"/>
<comment type="caution">
    <text evidence="1">The sequence shown here is derived from an EMBL/GenBank/DDBJ whole genome shotgun (WGS) entry which is preliminary data.</text>
</comment>
<reference evidence="1" key="1">
    <citation type="submission" date="2021-06" db="EMBL/GenBank/DDBJ databases">
        <authorList>
            <person name="Kallberg Y."/>
            <person name="Tangrot J."/>
            <person name="Rosling A."/>
        </authorList>
    </citation>
    <scope>NUCLEOTIDE SEQUENCE</scope>
    <source>
        <strain evidence="1">MA453B</strain>
    </source>
</reference>
<dbReference type="Proteomes" id="UP000789405">
    <property type="component" value="Unassembled WGS sequence"/>
</dbReference>
<accession>A0A9N8ZZP6</accession>
<evidence type="ECO:0000313" key="2">
    <source>
        <dbReference type="Proteomes" id="UP000789405"/>
    </source>
</evidence>
<sequence length="203" mass="23558">QHQETVSIQTTKLQDMYNNLNTIFQETFFTLSMNILEIQNKVIEYIDDQKNILNILEDIRSEHSHEPLLEIINPKNKSIKNSTQYSTSHPTLWNSIYYKINDHQNSANIDKPSSKDYNKRSENLRQSLSDIEKVIKPEYTSPEISGSPSSLCIEVNQDYERFDNLKTHLSVAPNSDDINDGIWPAWALPDNRDDADHNFESDN</sequence>
<gene>
    <name evidence="1" type="ORF">DERYTH_LOCUS3482</name>
</gene>
<name>A0A9N8ZZP6_9GLOM</name>
<feature type="non-terminal residue" evidence="1">
    <location>
        <position position="203"/>
    </location>
</feature>
<evidence type="ECO:0000313" key="1">
    <source>
        <dbReference type="EMBL" id="CAG8513008.1"/>
    </source>
</evidence>
<dbReference type="EMBL" id="CAJVPY010001229">
    <property type="protein sequence ID" value="CAG8513008.1"/>
    <property type="molecule type" value="Genomic_DNA"/>
</dbReference>
<keyword evidence="2" id="KW-1185">Reference proteome</keyword>
<proteinExistence type="predicted"/>
<dbReference type="OrthoDB" id="2403904at2759"/>
<protein>
    <submittedName>
        <fullName evidence="1">24664_t:CDS:1</fullName>
    </submittedName>
</protein>